<dbReference type="Gene3D" id="3.60.10.10">
    <property type="entry name" value="Endonuclease/exonuclease/phosphatase"/>
    <property type="match status" value="1"/>
</dbReference>
<sequence>MESEGGQARTSQDLLGEETEATPEPQLLQASHLEQPLVQMETTAEKRKRVSSEKENRRGLEMTDPVGAGNSVQNETPKGLNLGQTQHNNSMKQGGKKTAGFAFVHGPRDRTNRARLWKWLAEICTEGIWVLGGDWNSVETWEDSVGESPIQRGTEQRRWNALAAQLDLADGWTKANP</sequence>
<gene>
    <name evidence="2" type="ORF">R1flu_003525</name>
</gene>
<dbReference type="EMBL" id="JBHFFA010000006">
    <property type="protein sequence ID" value="KAL2623320.1"/>
    <property type="molecule type" value="Genomic_DNA"/>
</dbReference>
<feature type="region of interest" description="Disordered" evidence="1">
    <location>
        <begin position="1"/>
        <end position="96"/>
    </location>
</feature>
<feature type="compositionally biased region" description="Basic and acidic residues" evidence="1">
    <location>
        <begin position="50"/>
        <end position="61"/>
    </location>
</feature>
<accession>A0ABD1Y9D8</accession>
<reference evidence="2 3" key="1">
    <citation type="submission" date="2024-09" db="EMBL/GenBank/DDBJ databases">
        <title>Chromosome-scale assembly of Riccia fluitans.</title>
        <authorList>
            <person name="Paukszto L."/>
            <person name="Sawicki J."/>
            <person name="Karawczyk K."/>
            <person name="Piernik-Szablinska J."/>
            <person name="Szczecinska M."/>
            <person name="Mazdziarz M."/>
        </authorList>
    </citation>
    <scope>NUCLEOTIDE SEQUENCE [LARGE SCALE GENOMIC DNA]</scope>
    <source>
        <strain evidence="2">Rf_01</strain>
        <tissue evidence="2">Aerial parts of the thallus</tissue>
    </source>
</reference>
<comment type="caution">
    <text evidence="2">The sequence shown here is derived from an EMBL/GenBank/DDBJ whole genome shotgun (WGS) entry which is preliminary data.</text>
</comment>
<keyword evidence="3" id="KW-1185">Reference proteome</keyword>
<dbReference type="AlphaFoldDB" id="A0ABD1Y9D8"/>
<proteinExistence type="predicted"/>
<feature type="compositionally biased region" description="Polar residues" evidence="1">
    <location>
        <begin position="70"/>
        <end position="92"/>
    </location>
</feature>
<dbReference type="Proteomes" id="UP001605036">
    <property type="component" value="Unassembled WGS sequence"/>
</dbReference>
<protein>
    <submittedName>
        <fullName evidence="2">Uncharacterized protein</fullName>
    </submittedName>
</protein>
<name>A0ABD1Y9D8_9MARC</name>
<dbReference type="InterPro" id="IPR036691">
    <property type="entry name" value="Endo/exonu/phosph_ase_sf"/>
</dbReference>
<organism evidence="2 3">
    <name type="scientific">Riccia fluitans</name>
    <dbReference type="NCBI Taxonomy" id="41844"/>
    <lineage>
        <taxon>Eukaryota</taxon>
        <taxon>Viridiplantae</taxon>
        <taxon>Streptophyta</taxon>
        <taxon>Embryophyta</taxon>
        <taxon>Marchantiophyta</taxon>
        <taxon>Marchantiopsida</taxon>
        <taxon>Marchantiidae</taxon>
        <taxon>Marchantiales</taxon>
        <taxon>Ricciaceae</taxon>
        <taxon>Riccia</taxon>
    </lineage>
</organism>
<evidence type="ECO:0000313" key="2">
    <source>
        <dbReference type="EMBL" id="KAL2623320.1"/>
    </source>
</evidence>
<dbReference type="SUPFAM" id="SSF56219">
    <property type="entry name" value="DNase I-like"/>
    <property type="match status" value="1"/>
</dbReference>
<evidence type="ECO:0000313" key="3">
    <source>
        <dbReference type="Proteomes" id="UP001605036"/>
    </source>
</evidence>
<evidence type="ECO:0000256" key="1">
    <source>
        <dbReference type="SAM" id="MobiDB-lite"/>
    </source>
</evidence>